<organism evidence="2 3">
    <name type="scientific">Pseudorhodoferax soli</name>
    <dbReference type="NCBI Taxonomy" id="545864"/>
    <lineage>
        <taxon>Bacteria</taxon>
        <taxon>Pseudomonadati</taxon>
        <taxon>Pseudomonadota</taxon>
        <taxon>Betaproteobacteria</taxon>
        <taxon>Burkholderiales</taxon>
        <taxon>Comamonadaceae</taxon>
    </lineage>
</organism>
<reference evidence="2 3" key="1">
    <citation type="submission" date="2018-07" db="EMBL/GenBank/DDBJ databases">
        <title>Genomic Encyclopedia of Type Strains, Phase IV (KMG-IV): sequencing the most valuable type-strain genomes for metagenomic binning, comparative biology and taxonomic classification.</title>
        <authorList>
            <person name="Goeker M."/>
        </authorList>
    </citation>
    <scope>NUCLEOTIDE SEQUENCE [LARGE SCALE GENOMIC DNA]</scope>
    <source>
        <strain evidence="2 3">DSM 21634</strain>
    </source>
</reference>
<dbReference type="Gene3D" id="3.30.420.10">
    <property type="entry name" value="Ribonuclease H-like superfamily/Ribonuclease H"/>
    <property type="match status" value="1"/>
</dbReference>
<dbReference type="PROSITE" id="PS50994">
    <property type="entry name" value="INTEGRASE"/>
    <property type="match status" value="1"/>
</dbReference>
<gene>
    <name evidence="2" type="ORF">DES41_11849</name>
</gene>
<comment type="caution">
    <text evidence="2">The sequence shown here is derived from an EMBL/GenBank/DDBJ whole genome shotgun (WGS) entry which is preliminary data.</text>
</comment>
<dbReference type="InterPro" id="IPR012337">
    <property type="entry name" value="RNaseH-like_sf"/>
</dbReference>
<dbReference type="InterPro" id="IPR001584">
    <property type="entry name" value="Integrase_cat-core"/>
</dbReference>
<dbReference type="InterPro" id="IPR015378">
    <property type="entry name" value="Transposase-like_Mu_C"/>
</dbReference>
<dbReference type="GO" id="GO:0003676">
    <property type="term" value="F:nucleic acid binding"/>
    <property type="evidence" value="ECO:0007669"/>
    <property type="project" value="InterPro"/>
</dbReference>
<dbReference type="Proteomes" id="UP000252884">
    <property type="component" value="Unassembled WGS sequence"/>
</dbReference>
<proteinExistence type="predicted"/>
<dbReference type="InterPro" id="IPR036397">
    <property type="entry name" value="RNaseH_sf"/>
</dbReference>
<evidence type="ECO:0000259" key="1">
    <source>
        <dbReference type="PROSITE" id="PS50994"/>
    </source>
</evidence>
<feature type="domain" description="Integrase catalytic" evidence="1">
    <location>
        <begin position="176"/>
        <end position="378"/>
    </location>
</feature>
<dbReference type="EMBL" id="QPJK01000018">
    <property type="protein sequence ID" value="RCW63653.1"/>
    <property type="molecule type" value="Genomic_DNA"/>
</dbReference>
<accession>A0A368X6T6</accession>
<dbReference type="SUPFAM" id="SSF53098">
    <property type="entry name" value="Ribonuclease H-like"/>
    <property type="match status" value="1"/>
</dbReference>
<protein>
    <submittedName>
        <fullName evidence="2">Putative transposase</fullName>
    </submittedName>
</protein>
<dbReference type="OrthoDB" id="5439087at2"/>
<dbReference type="Pfam" id="PF09299">
    <property type="entry name" value="Mu-transpos_C"/>
    <property type="match status" value="1"/>
</dbReference>
<evidence type="ECO:0000313" key="3">
    <source>
        <dbReference type="Proteomes" id="UP000252884"/>
    </source>
</evidence>
<sequence length="557" mass="62100">MTSKSPPKSVSVRGRTPGVLEGVASKRWRQLERIAQALRALGDTPLTQARAERLAERFGVHWATIYRYRARLGEIDEASAIAGRTRGWKPLASRLSVKQEQGIEEAINVLRKRAGPTRVVDLVEEVAARCRLLRVPCPSRPAIDRRLKRYSGIKVHRRGVATPGNADPKISPGSFIVQRPLDVVQIDHTPMDIVVVDDLYRQPLGKPYLTLATDVATRCILGFVISFVPPGAGTVSLCMTLIVSPKAAWLQQLGVVGDWPMAGLPKTLHLDGAAEFKSKALKRGCGQYGIELVYRERPHHGGHIERLIGTKMSKLKSLPGATGGSPKARRSYDPDKHAALTLGELEAWFAQQIVGRYHHDPHRGLKGGTPAGAWALHPASGLPPGPLKRFRIAFLPAISRTLRRDGIVFEHLRYWHPIFSQWLARRERLTLHFDPRNLSKLYVPHEDDYLEVPFADLRLPPVSLWEVQAATRHLRLAGQKSINPALLVEAIEKQRGIVRAAQAKTRKMRRKQQVAHRPATVGIDPLNEAAAPTPKSEIDWSKPAVPFEGEVWHSRRR</sequence>
<keyword evidence="3" id="KW-1185">Reference proteome</keyword>
<dbReference type="RefSeq" id="WP_114472640.1">
    <property type="nucleotide sequence ID" value="NZ_QPJK01000018.1"/>
</dbReference>
<name>A0A368X6T6_9BURK</name>
<dbReference type="GO" id="GO:0015074">
    <property type="term" value="P:DNA integration"/>
    <property type="evidence" value="ECO:0007669"/>
    <property type="project" value="InterPro"/>
</dbReference>
<dbReference type="AlphaFoldDB" id="A0A368X6T6"/>
<evidence type="ECO:0000313" key="2">
    <source>
        <dbReference type="EMBL" id="RCW63653.1"/>
    </source>
</evidence>